<evidence type="ECO:0000259" key="12">
    <source>
        <dbReference type="PROSITE" id="PS50011"/>
    </source>
</evidence>
<dbReference type="AlphaFoldDB" id="A0A371DKU3"/>
<organism evidence="14 15">
    <name type="scientific">Lentinus brumalis</name>
    <dbReference type="NCBI Taxonomy" id="2498619"/>
    <lineage>
        <taxon>Eukaryota</taxon>
        <taxon>Fungi</taxon>
        <taxon>Dikarya</taxon>
        <taxon>Basidiomycota</taxon>
        <taxon>Agaricomycotina</taxon>
        <taxon>Agaricomycetes</taxon>
        <taxon>Polyporales</taxon>
        <taxon>Polyporaceae</taxon>
        <taxon>Lentinus</taxon>
    </lineage>
</organism>
<dbReference type="CDD" id="cd05574">
    <property type="entry name" value="STKc_phototropin_like"/>
    <property type="match status" value="1"/>
</dbReference>
<feature type="compositionally biased region" description="Gly residues" evidence="11">
    <location>
        <begin position="464"/>
        <end position="477"/>
    </location>
</feature>
<evidence type="ECO:0000256" key="3">
    <source>
        <dbReference type="ARBA" id="ARBA00022527"/>
    </source>
</evidence>
<comment type="catalytic activity">
    <reaction evidence="9">
        <text>L-threonyl-[protein] + ATP = O-phospho-L-threonyl-[protein] + ADP + H(+)</text>
        <dbReference type="Rhea" id="RHEA:46608"/>
        <dbReference type="Rhea" id="RHEA-COMP:11060"/>
        <dbReference type="Rhea" id="RHEA-COMP:11605"/>
        <dbReference type="ChEBI" id="CHEBI:15378"/>
        <dbReference type="ChEBI" id="CHEBI:30013"/>
        <dbReference type="ChEBI" id="CHEBI:30616"/>
        <dbReference type="ChEBI" id="CHEBI:61977"/>
        <dbReference type="ChEBI" id="CHEBI:456216"/>
        <dbReference type="EC" id="2.7.11.1"/>
    </reaction>
</comment>
<evidence type="ECO:0000256" key="4">
    <source>
        <dbReference type="ARBA" id="ARBA00022553"/>
    </source>
</evidence>
<sequence length="506" mass="55456">MPPTPTTPSSRGPLSPKAFGANASRFIRRVASAPNAKGLFALGGRSNNNATTKNGLLSPGDTVPPMPESNSEQGTNSLETLSSASSNLGFRTKDRVTNAQTLEGPGKIAFRRTYSSHSIKVKSVEVGPGSFHKIKMLGRGDVGKVYLVREKKSGKLFAMKVLSKKEMIERKKIKRALTEQEILATANHPFIVTLHHSFQSENFLYFCMEYCMGGEFFRALQSRPGKCLSEDAARFYAAEVTAALEYLHLMGFIYRDLKPENILLHQSGHIMLSDFDLAKQSGERGGRPATIHTEENGTLLVDTRACTADFRTNSFVGTEEYIAPEVIQTSGHTSAVDWWTLGILIYEMIYATTPFKGVERNDTFHNILNLPVHFRDTPKVSHACKDVITRLLDKKEATRLGSKSGASEVKQHKWFAKINWGLLRNTQPPIVPTASNGIDAVNFRQMNESTSLQFEKQSSLKGVAGSGVPGSPGLGGEDGLDPAPKPPIVDEFSAFSSITLHYDGES</sequence>
<feature type="domain" description="Protein kinase" evidence="12">
    <location>
        <begin position="131"/>
        <end position="415"/>
    </location>
</feature>
<protein>
    <recommendedName>
        <fullName evidence="2">non-specific serine/threonine protein kinase</fullName>
        <ecNumber evidence="2">2.7.11.1</ecNumber>
    </recommendedName>
</protein>
<evidence type="ECO:0000313" key="15">
    <source>
        <dbReference type="Proteomes" id="UP000256964"/>
    </source>
</evidence>
<dbReference type="Gene3D" id="1.10.510.10">
    <property type="entry name" value="Transferase(Phosphotransferase) domain 1"/>
    <property type="match status" value="1"/>
</dbReference>
<keyword evidence="7" id="KW-0418">Kinase</keyword>
<feature type="compositionally biased region" description="Polar residues" evidence="11">
    <location>
        <begin position="45"/>
        <end position="55"/>
    </location>
</feature>
<gene>
    <name evidence="14" type="ORF">OH76DRAFT_1343812</name>
</gene>
<evidence type="ECO:0000256" key="11">
    <source>
        <dbReference type="SAM" id="MobiDB-lite"/>
    </source>
</evidence>
<name>A0A371DKU3_9APHY</name>
<evidence type="ECO:0000259" key="13">
    <source>
        <dbReference type="PROSITE" id="PS51285"/>
    </source>
</evidence>
<keyword evidence="15" id="KW-1185">Reference proteome</keyword>
<accession>A0A371DKU3</accession>
<dbReference type="STRING" id="139420.A0A371DKU3"/>
<proteinExistence type="inferred from homology"/>
<keyword evidence="3" id="KW-0723">Serine/threonine-protein kinase</keyword>
<dbReference type="PROSITE" id="PS00108">
    <property type="entry name" value="PROTEIN_KINASE_ST"/>
    <property type="match status" value="1"/>
</dbReference>
<dbReference type="PANTHER" id="PTHR45637">
    <property type="entry name" value="FLIPPASE KINASE 1-RELATED"/>
    <property type="match status" value="1"/>
</dbReference>
<evidence type="ECO:0000313" key="14">
    <source>
        <dbReference type="EMBL" id="RDX53148.1"/>
    </source>
</evidence>
<dbReference type="InterPro" id="IPR008271">
    <property type="entry name" value="Ser/Thr_kinase_AS"/>
</dbReference>
<dbReference type="GO" id="GO:0004674">
    <property type="term" value="F:protein serine/threonine kinase activity"/>
    <property type="evidence" value="ECO:0007669"/>
    <property type="project" value="UniProtKB-KW"/>
</dbReference>
<keyword evidence="4" id="KW-0597">Phosphoprotein</keyword>
<feature type="compositionally biased region" description="Polar residues" evidence="11">
    <location>
        <begin position="68"/>
        <end position="78"/>
    </location>
</feature>
<evidence type="ECO:0000256" key="10">
    <source>
        <dbReference type="ARBA" id="ARBA00048679"/>
    </source>
</evidence>
<feature type="region of interest" description="Disordered" evidence="11">
    <location>
        <begin position="458"/>
        <end position="487"/>
    </location>
</feature>
<dbReference type="Proteomes" id="UP000256964">
    <property type="component" value="Unassembled WGS sequence"/>
</dbReference>
<dbReference type="Gene3D" id="3.30.200.20">
    <property type="entry name" value="Phosphorylase Kinase, domain 1"/>
    <property type="match status" value="1"/>
</dbReference>
<reference evidence="14 15" key="1">
    <citation type="journal article" date="2018" name="Biotechnol. Biofuels">
        <title>Integrative visual omics of the white-rot fungus Polyporus brumalis exposes the biotechnological potential of its oxidative enzymes for delignifying raw plant biomass.</title>
        <authorList>
            <person name="Miyauchi S."/>
            <person name="Rancon A."/>
            <person name="Drula E."/>
            <person name="Hage H."/>
            <person name="Chaduli D."/>
            <person name="Favel A."/>
            <person name="Grisel S."/>
            <person name="Henrissat B."/>
            <person name="Herpoel-Gimbert I."/>
            <person name="Ruiz-Duenas F.J."/>
            <person name="Chevret D."/>
            <person name="Hainaut M."/>
            <person name="Lin J."/>
            <person name="Wang M."/>
            <person name="Pangilinan J."/>
            <person name="Lipzen A."/>
            <person name="Lesage-Meessen L."/>
            <person name="Navarro D."/>
            <person name="Riley R."/>
            <person name="Grigoriev I.V."/>
            <person name="Zhou S."/>
            <person name="Raouche S."/>
            <person name="Rosso M.N."/>
        </authorList>
    </citation>
    <scope>NUCLEOTIDE SEQUENCE [LARGE SCALE GENOMIC DNA]</scope>
    <source>
        <strain evidence="14 15">BRFM 1820</strain>
    </source>
</reference>
<feature type="domain" description="AGC-kinase C-terminal" evidence="13">
    <location>
        <begin position="416"/>
        <end position="506"/>
    </location>
</feature>
<feature type="region of interest" description="Disordered" evidence="11">
    <location>
        <begin position="43"/>
        <end position="78"/>
    </location>
</feature>
<dbReference type="InterPro" id="IPR000961">
    <property type="entry name" value="AGC-kinase_C"/>
</dbReference>
<dbReference type="PROSITE" id="PS51285">
    <property type="entry name" value="AGC_KINASE_CTER"/>
    <property type="match status" value="1"/>
</dbReference>
<keyword evidence="8" id="KW-0067">ATP-binding</keyword>
<evidence type="ECO:0000256" key="2">
    <source>
        <dbReference type="ARBA" id="ARBA00012513"/>
    </source>
</evidence>
<feature type="region of interest" description="Disordered" evidence="11">
    <location>
        <begin position="1"/>
        <end position="20"/>
    </location>
</feature>
<evidence type="ECO:0000256" key="6">
    <source>
        <dbReference type="ARBA" id="ARBA00022741"/>
    </source>
</evidence>
<dbReference type="GO" id="GO:0005524">
    <property type="term" value="F:ATP binding"/>
    <property type="evidence" value="ECO:0007669"/>
    <property type="project" value="UniProtKB-KW"/>
</dbReference>
<dbReference type="SUPFAM" id="SSF56112">
    <property type="entry name" value="Protein kinase-like (PK-like)"/>
    <property type="match status" value="1"/>
</dbReference>
<evidence type="ECO:0000256" key="8">
    <source>
        <dbReference type="ARBA" id="ARBA00022840"/>
    </source>
</evidence>
<comment type="similarity">
    <text evidence="1">Belongs to the protein kinase superfamily. AGC Ser/Thr protein kinase family.</text>
</comment>
<dbReference type="InterPro" id="IPR000719">
    <property type="entry name" value="Prot_kinase_dom"/>
</dbReference>
<dbReference type="PROSITE" id="PS50011">
    <property type="entry name" value="PROTEIN_KINASE_DOM"/>
    <property type="match status" value="1"/>
</dbReference>
<keyword evidence="5" id="KW-0808">Transferase</keyword>
<dbReference type="FunFam" id="1.10.510.10:FF:000121">
    <property type="entry name" value="Serine/threonine-protein kinase nrc-2"/>
    <property type="match status" value="1"/>
</dbReference>
<dbReference type="EC" id="2.7.11.1" evidence="2"/>
<dbReference type="FunFam" id="3.30.200.20:FF:000524">
    <property type="entry name" value="Non-specific serine/threonine protein kinase"/>
    <property type="match status" value="1"/>
</dbReference>
<evidence type="ECO:0000256" key="9">
    <source>
        <dbReference type="ARBA" id="ARBA00047899"/>
    </source>
</evidence>
<dbReference type="InterPro" id="IPR011009">
    <property type="entry name" value="Kinase-like_dom_sf"/>
</dbReference>
<dbReference type="EMBL" id="KZ857388">
    <property type="protein sequence ID" value="RDX53148.1"/>
    <property type="molecule type" value="Genomic_DNA"/>
</dbReference>
<dbReference type="Pfam" id="PF00069">
    <property type="entry name" value="Pkinase"/>
    <property type="match status" value="1"/>
</dbReference>
<feature type="compositionally biased region" description="Low complexity" evidence="11">
    <location>
        <begin position="7"/>
        <end position="16"/>
    </location>
</feature>
<dbReference type="OrthoDB" id="432483at2759"/>
<evidence type="ECO:0000256" key="1">
    <source>
        <dbReference type="ARBA" id="ARBA00009903"/>
    </source>
</evidence>
<keyword evidence="6" id="KW-0547">Nucleotide-binding</keyword>
<comment type="catalytic activity">
    <reaction evidence="10">
        <text>L-seryl-[protein] + ATP = O-phospho-L-seryl-[protein] + ADP + H(+)</text>
        <dbReference type="Rhea" id="RHEA:17989"/>
        <dbReference type="Rhea" id="RHEA-COMP:9863"/>
        <dbReference type="Rhea" id="RHEA-COMP:11604"/>
        <dbReference type="ChEBI" id="CHEBI:15378"/>
        <dbReference type="ChEBI" id="CHEBI:29999"/>
        <dbReference type="ChEBI" id="CHEBI:30616"/>
        <dbReference type="ChEBI" id="CHEBI:83421"/>
        <dbReference type="ChEBI" id="CHEBI:456216"/>
        <dbReference type="EC" id="2.7.11.1"/>
    </reaction>
</comment>
<dbReference type="SMART" id="SM00220">
    <property type="entry name" value="S_TKc"/>
    <property type="match status" value="1"/>
</dbReference>
<evidence type="ECO:0000256" key="5">
    <source>
        <dbReference type="ARBA" id="ARBA00022679"/>
    </source>
</evidence>
<evidence type="ECO:0000256" key="7">
    <source>
        <dbReference type="ARBA" id="ARBA00022777"/>
    </source>
</evidence>